<dbReference type="AlphaFoldDB" id="A7GLL5"/>
<evidence type="ECO:0000313" key="3">
    <source>
        <dbReference type="Proteomes" id="UP000002300"/>
    </source>
</evidence>
<sequence>MVEQVSDDLFFSRYQGSSRRSYHPKMMTKVILYAYTQKIYSCRDIAKSLREYLPMMWLSGQQMPDFRTINHFRSEQMKDRIEPLFSELIQLLLKQNYISMENYFLDGTKIEENATKYSSVWKKSTESYEE</sequence>
<proteinExistence type="predicted"/>
<dbReference type="OrthoDB" id="2236403at2"/>
<keyword evidence="3" id="KW-1185">Reference proteome</keyword>
<protein>
    <submittedName>
        <fullName evidence="2">Transposase</fullName>
    </submittedName>
</protein>
<dbReference type="HOGENOM" id="CLU_021293_1_2_9"/>
<reference evidence="2 3" key="1">
    <citation type="journal article" date="2008" name="Chem. Biol. Interact.">
        <title>Extending the Bacillus cereus group genomics to putative food-borne pathogens of different toxicity.</title>
        <authorList>
            <person name="Lapidus A."/>
            <person name="Goltsman E."/>
            <person name="Auger S."/>
            <person name="Galleron N."/>
            <person name="Segurens B."/>
            <person name="Dossat C."/>
            <person name="Land M.L."/>
            <person name="Broussolle V."/>
            <person name="Brillard J."/>
            <person name="Guinebretiere M.H."/>
            <person name="Sanchis V."/>
            <person name="Nguen-The C."/>
            <person name="Lereclus D."/>
            <person name="Richardson P."/>
            <person name="Wincker P."/>
            <person name="Weissenbach J."/>
            <person name="Ehrlich S.D."/>
            <person name="Sorokin A."/>
        </authorList>
    </citation>
    <scope>NUCLEOTIDE SEQUENCE [LARGE SCALE GENOMIC DNA]</scope>
    <source>
        <strain evidence="3">DSM 22905 / CIP 110041 / 391-98 / NVH 391-98</strain>
    </source>
</reference>
<evidence type="ECO:0000313" key="2">
    <source>
        <dbReference type="EMBL" id="ABS21023.1"/>
    </source>
</evidence>
<dbReference type="eggNOG" id="COG3666">
    <property type="taxonomic scope" value="Bacteria"/>
</dbReference>
<dbReference type="STRING" id="315749.Bcer98_0677"/>
<dbReference type="KEGG" id="bcy:Bcer98_0677"/>
<dbReference type="PANTHER" id="PTHR33408:SF2">
    <property type="entry name" value="TRANSPOSASE DDE DOMAIN-CONTAINING PROTEIN"/>
    <property type="match status" value="1"/>
</dbReference>
<dbReference type="PANTHER" id="PTHR33408">
    <property type="entry name" value="TRANSPOSASE"/>
    <property type="match status" value="1"/>
</dbReference>
<gene>
    <name evidence="2" type="ordered locus">Bcer98_0677</name>
</gene>
<accession>A7GLL5</accession>
<dbReference type="Proteomes" id="UP000002300">
    <property type="component" value="Chromosome"/>
</dbReference>
<dbReference type="GeneID" id="33896055"/>
<dbReference type="Pfam" id="PF05598">
    <property type="entry name" value="DUF772"/>
    <property type="match status" value="1"/>
</dbReference>
<dbReference type="EMBL" id="CP000764">
    <property type="protein sequence ID" value="ABS21023.1"/>
    <property type="molecule type" value="Genomic_DNA"/>
</dbReference>
<dbReference type="RefSeq" id="WP_011983779.1">
    <property type="nucleotide sequence ID" value="NC_009674.1"/>
</dbReference>
<name>A7GLL5_BACCN</name>
<dbReference type="InterPro" id="IPR008490">
    <property type="entry name" value="Transposase_InsH_N"/>
</dbReference>
<organism evidence="2 3">
    <name type="scientific">Bacillus cytotoxicus (strain DSM 22905 / CIP 110041 / 391-98 / NVH 391-98)</name>
    <dbReference type="NCBI Taxonomy" id="315749"/>
    <lineage>
        <taxon>Bacteria</taxon>
        <taxon>Bacillati</taxon>
        <taxon>Bacillota</taxon>
        <taxon>Bacilli</taxon>
        <taxon>Bacillales</taxon>
        <taxon>Bacillaceae</taxon>
        <taxon>Bacillus</taxon>
        <taxon>Bacillus cereus group</taxon>
    </lineage>
</organism>
<feature type="domain" description="Transposase InsH N-terminal" evidence="1">
    <location>
        <begin position="8"/>
        <end position="74"/>
    </location>
</feature>
<evidence type="ECO:0000259" key="1">
    <source>
        <dbReference type="Pfam" id="PF05598"/>
    </source>
</evidence>